<dbReference type="InterPro" id="IPR009784">
    <property type="entry name" value="DUF1349"/>
</dbReference>
<dbReference type="STRING" id="1901.BB341_22605"/>
<dbReference type="RefSeq" id="WP_003960023.1">
    <property type="nucleotide sequence ID" value="NZ_CM000913.1"/>
</dbReference>
<evidence type="ECO:0000313" key="1">
    <source>
        <dbReference type="EMBL" id="EFG06160.1"/>
    </source>
</evidence>
<evidence type="ECO:0000313" key="2">
    <source>
        <dbReference type="Proteomes" id="UP000002357"/>
    </source>
</evidence>
<reference evidence="1 2" key="1">
    <citation type="journal article" date="2010" name="Genome Biol. Evol.">
        <title>The sequence of a 1.8-mb bacterial linear plasmid reveals a rich evolutionary reservoir of secondary metabolic pathways.</title>
        <authorList>
            <person name="Medema M.H."/>
            <person name="Trefzer A."/>
            <person name="Kovalchuk A."/>
            <person name="van den Berg M."/>
            <person name="Mueller U."/>
            <person name="Heijne W."/>
            <person name="Wu L."/>
            <person name="Alam M.T."/>
            <person name="Ronning C.M."/>
            <person name="Nierman W.C."/>
            <person name="Bovenberg R.A.L."/>
            <person name="Breitling R."/>
            <person name="Takano E."/>
        </authorList>
    </citation>
    <scope>NUCLEOTIDE SEQUENCE [LARGE SCALE GENOMIC DNA]</scope>
    <source>
        <strain evidence="2">ATCC 27064 / DSM 738 / JCM 4710 / NBRC 13307 / NCIMB 12785 / NRRL 3585 / VKM Ac-602</strain>
    </source>
</reference>
<accession>E2PYD8</accession>
<proteinExistence type="predicted"/>
<name>E2PYD8_STRCL</name>
<gene>
    <name evidence="1" type="ORF">SCLAV_1082</name>
</gene>
<dbReference type="PANTHER" id="PTHR35332">
    <property type="entry name" value="REGULATION OF ENOLASE PROTEIN 1"/>
    <property type="match status" value="1"/>
</dbReference>
<dbReference type="Gene3D" id="2.60.120.200">
    <property type="match status" value="1"/>
</dbReference>
<organism evidence="1 2">
    <name type="scientific">Streptomyces clavuligerus</name>
    <dbReference type="NCBI Taxonomy" id="1901"/>
    <lineage>
        <taxon>Bacteria</taxon>
        <taxon>Bacillati</taxon>
        <taxon>Actinomycetota</taxon>
        <taxon>Actinomycetes</taxon>
        <taxon>Kitasatosporales</taxon>
        <taxon>Streptomycetaceae</taxon>
        <taxon>Streptomyces</taxon>
    </lineage>
</organism>
<dbReference type="InterPro" id="IPR013320">
    <property type="entry name" value="ConA-like_dom_sf"/>
</dbReference>
<keyword evidence="2" id="KW-1185">Reference proteome</keyword>
<dbReference type="OrthoDB" id="9808724at2"/>
<dbReference type="Pfam" id="PF07081">
    <property type="entry name" value="DUF1349"/>
    <property type="match status" value="1"/>
</dbReference>
<dbReference type="SUPFAM" id="SSF49899">
    <property type="entry name" value="Concanavalin A-like lectins/glucanases"/>
    <property type="match status" value="1"/>
</dbReference>
<dbReference type="AlphaFoldDB" id="E2PYD8"/>
<dbReference type="GeneID" id="93732260"/>
<dbReference type="PANTHER" id="PTHR35332:SF2">
    <property type="entry name" value="REGULATION OF ENOLASE PROTEIN 1"/>
    <property type="match status" value="1"/>
</dbReference>
<dbReference type="EMBL" id="CM000913">
    <property type="protein sequence ID" value="EFG06160.1"/>
    <property type="molecule type" value="Genomic_DNA"/>
</dbReference>
<dbReference type="eggNOG" id="COG3506">
    <property type="taxonomic scope" value="Bacteria"/>
</dbReference>
<dbReference type="Proteomes" id="UP000002357">
    <property type="component" value="Chromosome"/>
</dbReference>
<sequence>MTDDDATLHLPELPFPLRPHGPGGGWSYEDGVLTGRAGARQDRFVPPAGDALDPASDAPRLLAAPTGDFQLAARVTVGFAAPFDAGVLTVQAGEREWAKLCLELSPRRPTICTVVTRGHSDDANAWEVEGDTAWLRISRTGRAFACHASADGERWTFVRTFTLGTDRQARTALAGFMAQSPTGEGCAVRFDRITYRPYAPAGLRDGS</sequence>
<dbReference type="KEGG" id="sclf:BB341_22605"/>
<protein>
    <submittedName>
        <fullName evidence="1">DUF1349 domain-containing protein</fullName>
    </submittedName>
</protein>